<dbReference type="EMBL" id="PPSX01000023">
    <property type="protein sequence ID" value="RZQ53588.1"/>
    <property type="molecule type" value="Genomic_DNA"/>
</dbReference>
<dbReference type="Pfam" id="PF01447">
    <property type="entry name" value="Peptidase_M4"/>
    <property type="match status" value="1"/>
</dbReference>
<evidence type="ECO:0000256" key="13">
    <source>
        <dbReference type="SAM" id="MobiDB-lite"/>
    </source>
</evidence>
<dbReference type="InterPro" id="IPR023612">
    <property type="entry name" value="Peptidase_M4"/>
</dbReference>
<feature type="region of interest" description="Disordered" evidence="13">
    <location>
        <begin position="1047"/>
        <end position="1078"/>
    </location>
</feature>
<dbReference type="RefSeq" id="WP_130255070.1">
    <property type="nucleotide sequence ID" value="NZ_PPSX01000023.1"/>
</dbReference>
<feature type="region of interest" description="Disordered" evidence="13">
    <location>
        <begin position="2295"/>
        <end position="2358"/>
    </location>
</feature>
<evidence type="ECO:0000256" key="7">
    <source>
        <dbReference type="ARBA" id="ARBA00022801"/>
    </source>
</evidence>
<evidence type="ECO:0000256" key="2">
    <source>
        <dbReference type="ARBA" id="ARBA00009388"/>
    </source>
</evidence>
<keyword evidence="7" id="KW-0378">Hydrolase</keyword>
<evidence type="ECO:0000256" key="1">
    <source>
        <dbReference type="ARBA" id="ARBA00004613"/>
    </source>
</evidence>
<keyword evidence="5" id="KW-0479">Metal-binding</keyword>
<feature type="active site" description="Proton donor" evidence="12">
    <location>
        <position position="415"/>
    </location>
</feature>
<keyword evidence="11" id="KW-0865">Zymogen</keyword>
<evidence type="ECO:0000259" key="16">
    <source>
        <dbReference type="Pfam" id="PF02868"/>
    </source>
</evidence>
<dbReference type="Gene3D" id="2.60.40.10">
    <property type="entry name" value="Immunoglobulins"/>
    <property type="match status" value="1"/>
</dbReference>
<dbReference type="Pfam" id="PF22352">
    <property type="entry name" value="K319L-like_PKD"/>
    <property type="match status" value="1"/>
</dbReference>
<feature type="region of interest" description="Disordered" evidence="13">
    <location>
        <begin position="801"/>
        <end position="831"/>
    </location>
</feature>
<dbReference type="GO" id="GO:0004222">
    <property type="term" value="F:metalloendopeptidase activity"/>
    <property type="evidence" value="ECO:0007669"/>
    <property type="project" value="InterPro"/>
</dbReference>
<evidence type="ECO:0000259" key="15">
    <source>
        <dbReference type="Pfam" id="PF01447"/>
    </source>
</evidence>
<evidence type="ECO:0000313" key="18">
    <source>
        <dbReference type="Proteomes" id="UP000291338"/>
    </source>
</evidence>
<feature type="region of interest" description="Disordered" evidence="13">
    <location>
        <begin position="1523"/>
        <end position="1564"/>
    </location>
</feature>
<evidence type="ECO:0000256" key="12">
    <source>
        <dbReference type="PIRSR" id="PIRSR623612-1"/>
    </source>
</evidence>
<dbReference type="CDD" id="cd09597">
    <property type="entry name" value="M4_TLP"/>
    <property type="match status" value="1"/>
</dbReference>
<keyword evidence="9" id="KW-0106">Calcium</keyword>
<reference evidence="17 18" key="1">
    <citation type="submission" date="2018-01" db="EMBL/GenBank/DDBJ databases">
        <title>Co-occurrence of chitin degradation, pigmentation and bioactivity in marine Pseudoalteromonas.</title>
        <authorList>
            <person name="Paulsen S."/>
            <person name="Gram L."/>
            <person name="Machado H."/>
        </authorList>
    </citation>
    <scope>NUCLEOTIDE SEQUENCE [LARGE SCALE GENOMIC DNA]</scope>
    <source>
        <strain evidence="17 18">S3898</strain>
    </source>
</reference>
<feature type="compositionally biased region" description="Low complexity" evidence="13">
    <location>
        <begin position="2312"/>
        <end position="2354"/>
    </location>
</feature>
<keyword evidence="3" id="KW-0964">Secreted</keyword>
<dbReference type="InterPro" id="IPR027268">
    <property type="entry name" value="Peptidase_M4/M1_CTD_sf"/>
</dbReference>
<dbReference type="GO" id="GO:0006508">
    <property type="term" value="P:proteolysis"/>
    <property type="evidence" value="ECO:0007669"/>
    <property type="project" value="UniProtKB-KW"/>
</dbReference>
<gene>
    <name evidence="17" type="ORF">C1E23_08040</name>
</gene>
<dbReference type="SUPFAM" id="SSF55486">
    <property type="entry name" value="Metalloproteases ('zincins'), catalytic domain"/>
    <property type="match status" value="1"/>
</dbReference>
<evidence type="ECO:0000256" key="14">
    <source>
        <dbReference type="SAM" id="SignalP"/>
    </source>
</evidence>
<keyword evidence="4" id="KW-0645">Protease</keyword>
<evidence type="ECO:0008006" key="19">
    <source>
        <dbReference type="Google" id="ProtNLM"/>
    </source>
</evidence>
<dbReference type="Proteomes" id="UP000291338">
    <property type="component" value="Unassembled WGS sequence"/>
</dbReference>
<name>A0A4V2EJU7_9GAMM</name>
<feature type="active site" evidence="12">
    <location>
        <position position="333"/>
    </location>
</feature>
<keyword evidence="6 14" id="KW-0732">Signal</keyword>
<organism evidence="17 18">
    <name type="scientific">Pseudoalteromonas phenolica</name>
    <dbReference type="NCBI Taxonomy" id="161398"/>
    <lineage>
        <taxon>Bacteria</taxon>
        <taxon>Pseudomonadati</taxon>
        <taxon>Pseudomonadota</taxon>
        <taxon>Gammaproteobacteria</taxon>
        <taxon>Alteromonadales</taxon>
        <taxon>Pseudoalteromonadaceae</taxon>
        <taxon>Pseudoalteromonas</taxon>
    </lineage>
</organism>
<feature type="compositionally biased region" description="Acidic residues" evidence="13">
    <location>
        <begin position="546"/>
        <end position="556"/>
    </location>
</feature>
<feature type="region of interest" description="Disordered" evidence="13">
    <location>
        <begin position="537"/>
        <end position="577"/>
    </location>
</feature>
<feature type="compositionally biased region" description="Low complexity" evidence="13">
    <location>
        <begin position="1526"/>
        <end position="1535"/>
    </location>
</feature>
<dbReference type="PANTHER" id="PTHR33794">
    <property type="entry name" value="BACILLOLYSIN"/>
    <property type="match status" value="1"/>
</dbReference>
<dbReference type="Gene3D" id="1.10.390.10">
    <property type="entry name" value="Neutral Protease Domain 2"/>
    <property type="match status" value="1"/>
</dbReference>
<dbReference type="InterPro" id="IPR001570">
    <property type="entry name" value="Peptidase_M4_C_domain"/>
</dbReference>
<evidence type="ECO:0000256" key="3">
    <source>
        <dbReference type="ARBA" id="ARBA00022525"/>
    </source>
</evidence>
<evidence type="ECO:0000256" key="8">
    <source>
        <dbReference type="ARBA" id="ARBA00022833"/>
    </source>
</evidence>
<dbReference type="Gene3D" id="4.10.1080.10">
    <property type="entry name" value="TSP type-3 repeat"/>
    <property type="match status" value="1"/>
</dbReference>
<dbReference type="PRINTS" id="PR00730">
    <property type="entry name" value="THERMOLYSIN"/>
</dbReference>
<comment type="caution">
    <text evidence="17">The sequence shown here is derived from an EMBL/GenBank/DDBJ whole genome shotgun (WGS) entry which is preliminary data.</text>
</comment>
<dbReference type="PANTHER" id="PTHR33794:SF1">
    <property type="entry name" value="BACILLOLYSIN"/>
    <property type="match status" value="1"/>
</dbReference>
<dbReference type="SUPFAM" id="SSF103647">
    <property type="entry name" value="TSP type-3 repeat"/>
    <property type="match status" value="2"/>
</dbReference>
<accession>A0A4V2EJU7</accession>
<feature type="chain" id="PRO_5020930655" description="Peptidase M4 family protein" evidence="14">
    <location>
        <begin position="23"/>
        <end position="2384"/>
    </location>
</feature>
<evidence type="ECO:0000256" key="4">
    <source>
        <dbReference type="ARBA" id="ARBA00022670"/>
    </source>
</evidence>
<dbReference type="Gene3D" id="2.60.40.3010">
    <property type="match status" value="1"/>
</dbReference>
<keyword evidence="8" id="KW-0862">Zinc</keyword>
<dbReference type="Gene3D" id="3.10.170.10">
    <property type="match status" value="1"/>
</dbReference>
<dbReference type="InterPro" id="IPR028974">
    <property type="entry name" value="TSP_type-3_rpt"/>
</dbReference>
<feature type="domain" description="Peptidase M4" evidence="15">
    <location>
        <begin position="203"/>
        <end position="340"/>
    </location>
</feature>
<comment type="subcellular location">
    <subcellularLocation>
        <location evidence="1">Secreted</location>
    </subcellularLocation>
</comment>
<dbReference type="InterPro" id="IPR013783">
    <property type="entry name" value="Ig-like_fold"/>
</dbReference>
<keyword evidence="10" id="KW-0482">Metalloprotease</keyword>
<dbReference type="Pfam" id="PF02868">
    <property type="entry name" value="Peptidase_M4_C"/>
    <property type="match status" value="1"/>
</dbReference>
<feature type="domain" description="Peptidase M4 C-terminal" evidence="16">
    <location>
        <begin position="343"/>
        <end position="487"/>
    </location>
</feature>
<evidence type="ECO:0000256" key="9">
    <source>
        <dbReference type="ARBA" id="ARBA00022837"/>
    </source>
</evidence>
<feature type="compositionally biased region" description="Polar residues" evidence="13">
    <location>
        <begin position="558"/>
        <end position="568"/>
    </location>
</feature>
<evidence type="ECO:0000256" key="11">
    <source>
        <dbReference type="ARBA" id="ARBA00023145"/>
    </source>
</evidence>
<comment type="similarity">
    <text evidence="2">Belongs to the peptidase M4 family.</text>
</comment>
<evidence type="ECO:0000256" key="5">
    <source>
        <dbReference type="ARBA" id="ARBA00022723"/>
    </source>
</evidence>
<sequence length="2384" mass="262040">MANWTKLGLISSAVFASFTAHSADSQRVTSLNQAEVKALISAQSTLSSNNTYFAPINNHGVKQLKATHQRMQQFVLNTPIWGQQLSIQTASQHVSGFYAANLDVNKLKQLQTYTVNENDFAQAILKKAKLDANTDYEFHETKRYVYLENGDAVFAQLVQLEIKLPNDVLKPTALITEHNNKVVKYWNDIHHAEATGPGGNEKMGRVEFGDDLPAMQVTQDGDTCYLENEKVKTVSLESNDNNTEAFSFPCSRNTHKEINGAYSPLNEAHAYGTAVFDMYNDWYGTAPLTFQLLMRVHYGDSYENAFWDGSAMTFGDGASRFHPLTSLDIVSHEVSHGFTDQNSDLIYSEQSGGINEAFSDIAGEAAEFFLRGENDWLIGADVMKTATALRYFENPSLDGVSIGHADDYYGGIDVHYSSGVFNRAFFLLANTEGWGVRKAFDVMVRANQQYWVASTDFVDGACGVINSAIDLGYEIPDVVSAFEQVGVECDNIQFIDADQDGMDDNWELLYGLNPADANDAELDLDSDTLSNLQEYQLGSFPNNTDSDNDGLQDGDEVNQYNTSPANADSDSDRMPDGWEVQYQLDPTSSADANLDNDEDGFSNVVEYFNDTDPTDAASFPEGTLELFYNFEDGLVPENFVHSDQSSPWFVTEIEGQKVLTNNDIGDSQRTSTKFEFVAQQGVISFDYKTDTEQGYDYLEVYLNGEQVLRTSGQQEWSSFNYSVLPGANEIEFVFDKDASVSTQADAVYIDNIYIGDNSLDTDQDGMPDFWEVQYGLDINDASDAAGDLDNDGLSNLAEYQNQTAPNNSDSDSDGMPDGWEVQYGLAPNDPEDAALDADNDGFSNLEEFTLGTEPNNADSFPVALDITTSFEENTLPEWLTTPDSSNASWVLDSDMATDGLQSIRSGEINSGQTSSFVITGYFDEGLLLFQLYQNMEQGNDFFAVIVNGEYFYSDFIVPEWKTEIVNIPSGLNTIEFLYYEDTDSNSTERFILLDNFIWLPNGSDRDSDSDGMPDHWEVQYGLDINDASDATGDLDNDGLSNLAEYQNQTAPNNSDSDSDGMPDGWEVQYGLAPTDPEDAALDADNDGFSNLEEFTLGTEPNNAESYPTSLDITTSFEGNTLPEWLTTPDSSNAEWVIDRDMTSDGQQSIRSGDISDDEVSSFVVSGMFAEGKLLFDLYQDAETCCDYLQIFINDEEVYTSRRMSSQTWLYQHISIPEGLNTIEFRYRKDGSYSTEEDLVRLDNFVFLTNNSTRDSDNDGLPDLWELEYGLNWNDAADAQTDSDLDGLTALQEFQAQTSPINSDTDSDQLPDGFEVDNTLNPLYEADAALDNDSDSYTNLQEFYANSDVNSSASLPRQISQLSEDFEGDSLPEWFVQTADSIVGWELSTHWHQSGNQSLRVSNNNSNDIAGFAIAGEFEAGLMVFESNGRNIQVYLNDQLVKDVNSYQETMSAISLSNGFNVVRFVGSTTSYIDDISFGIEIPADRDSDNDGIPDVWELEYGLNPRYSYDTTRDIDYDGLTNLQEYNLNSNPTTNDTDNDGVQDSEDSHPRDASQGENQAPVFGDLSEQTIEALGKQTRIRQVYSPEVTDNGHLEPSVYLVSNDYLELGPHQVTWRARDNVGNETEDHVQTINIVDTTAPEYRRGLSDVVVKNHEQLAALLKERNVFDDRVDDYDDLTVSIDPSVSLHSGNRRIPVSVTDKSGNSETHTVDVGILPELSIPEALVIAQEGELSLPLVLDGESPGRYIRFNLEVDGNYVRRFSMRTDDLKLSRKIKVESPLLVNGASIKVSEIYGAYVVEHDTSVLSVKQAQYSPNLTASLVVDQLPTSVVESTQTYAELRFFVDDLNVGDEHEVEVSPVLSSGYLNYHILDRNGFYGFNPSELAVGTHNFTIKVTETNTESPLSSEIMLPITIVAPVELTDEDTDNDGISDAEEGITDRDRDGIVDYLDAISSPSIATLGDNQSLNVLDMSARVTLGQVKSGLTDGFATDMSITAEMVEQYSEMAFGSTEQLFDPHYRDISKTASVTAVLLAGNTSATLTLPSQVTTLLNTTPKVRALTSNGWITLEEVQTDESCTNCVAFNVTDGGDMDLDGVVNGQVDVVTKLAVADANRLPELVFEAPTSINENTTFEFDASQSFDLDKDEISYSWSISNAAIELEPKDGGKVTLTVGELAESIDTVLTLVLNDGYGIVEHEFNITFNHVNALPVITLTDFIQVNEQTAVAVSASATDKESTSLSYEWTQKTGMAVEIQDATSQTLAFTAPSVTVDHDLEFELAVNDGSDIAKSLIKVKVLNNQTDGSGSGSTDGGSTDGGSTDSGSTDSGSTNSGSTNSGSTNSGSTNSGSTNSTSISKSEGSGGGSMPVWLLLASLTAVFVRRRRQVTLH</sequence>
<dbReference type="InterPro" id="IPR059100">
    <property type="entry name" value="TSP3_bac"/>
</dbReference>
<dbReference type="InterPro" id="IPR013856">
    <property type="entry name" value="Peptidase_M4_domain"/>
</dbReference>
<feature type="signal peptide" evidence="14">
    <location>
        <begin position="1"/>
        <end position="22"/>
    </location>
</feature>
<evidence type="ECO:0000256" key="6">
    <source>
        <dbReference type="ARBA" id="ARBA00022729"/>
    </source>
</evidence>
<dbReference type="Pfam" id="PF18884">
    <property type="entry name" value="TSP3_bac"/>
    <property type="match status" value="4"/>
</dbReference>
<dbReference type="InterPro" id="IPR050728">
    <property type="entry name" value="Zinc_Metalloprotease_M4"/>
</dbReference>
<evidence type="ECO:0000256" key="10">
    <source>
        <dbReference type="ARBA" id="ARBA00023049"/>
    </source>
</evidence>
<feature type="compositionally biased region" description="Gly residues" evidence="13">
    <location>
        <begin position="2300"/>
        <end position="2311"/>
    </location>
</feature>
<protein>
    <recommendedName>
        <fullName evidence="19">Peptidase M4 family protein</fullName>
    </recommendedName>
</protein>
<evidence type="ECO:0000313" key="17">
    <source>
        <dbReference type="EMBL" id="RZQ53588.1"/>
    </source>
</evidence>
<dbReference type="GO" id="GO:0005509">
    <property type="term" value="F:calcium ion binding"/>
    <property type="evidence" value="ECO:0007669"/>
    <property type="project" value="InterPro"/>
</dbReference>
<proteinExistence type="inferred from homology"/>